<evidence type="ECO:0000313" key="4">
    <source>
        <dbReference type="Proteomes" id="UP001597211"/>
    </source>
</evidence>
<dbReference type="InterPro" id="IPR029044">
    <property type="entry name" value="Nucleotide-diphossugar_trans"/>
</dbReference>
<comment type="caution">
    <text evidence="3">The sequence shown here is derived from an EMBL/GenBank/DDBJ whole genome shotgun (WGS) entry which is preliminary data.</text>
</comment>
<dbReference type="Pfam" id="PF00535">
    <property type="entry name" value="Glycos_transf_2"/>
    <property type="match status" value="1"/>
</dbReference>
<dbReference type="GO" id="GO:0016757">
    <property type="term" value="F:glycosyltransferase activity"/>
    <property type="evidence" value="ECO:0007669"/>
    <property type="project" value="UniProtKB-KW"/>
</dbReference>
<accession>A0ABW3SBB1</accession>
<organism evidence="3 4">
    <name type="scientific">Paenibacillus timonensis</name>
    <dbReference type="NCBI Taxonomy" id="225915"/>
    <lineage>
        <taxon>Bacteria</taxon>
        <taxon>Bacillati</taxon>
        <taxon>Bacillota</taxon>
        <taxon>Bacilli</taxon>
        <taxon>Bacillales</taxon>
        <taxon>Paenibacillaceae</taxon>
        <taxon>Paenibacillus</taxon>
    </lineage>
</organism>
<dbReference type="InterPro" id="IPR011990">
    <property type="entry name" value="TPR-like_helical_dom_sf"/>
</dbReference>
<keyword evidence="3" id="KW-0808">Transferase</keyword>
<dbReference type="Gene3D" id="1.25.40.10">
    <property type="entry name" value="Tetratricopeptide repeat domain"/>
    <property type="match status" value="1"/>
</dbReference>
<keyword evidence="4" id="KW-1185">Reference proteome</keyword>
<dbReference type="Proteomes" id="UP001597211">
    <property type="component" value="Unassembled WGS sequence"/>
</dbReference>
<dbReference type="EC" id="2.4.-.-" evidence="3"/>
<keyword evidence="3" id="KW-0328">Glycosyltransferase</keyword>
<feature type="domain" description="Glycosyltransferase 2-like" evidence="2">
    <location>
        <begin position="5"/>
        <end position="143"/>
    </location>
</feature>
<dbReference type="SUPFAM" id="SSF53448">
    <property type="entry name" value="Nucleotide-diphospho-sugar transferases"/>
    <property type="match status" value="1"/>
</dbReference>
<dbReference type="SUPFAM" id="SSF48452">
    <property type="entry name" value="TPR-like"/>
    <property type="match status" value="1"/>
</dbReference>
<dbReference type="EMBL" id="JBHTKZ010000013">
    <property type="protein sequence ID" value="MFD1181495.1"/>
    <property type="molecule type" value="Genomic_DNA"/>
</dbReference>
<proteinExistence type="inferred from homology"/>
<dbReference type="RefSeq" id="WP_275693769.1">
    <property type="nucleotide sequence ID" value="NZ_JAKSXN010000021.1"/>
</dbReference>
<dbReference type="PANTHER" id="PTHR22916">
    <property type="entry name" value="GLYCOSYLTRANSFERASE"/>
    <property type="match status" value="1"/>
</dbReference>
<sequence>MPQVSVIMPVFNCQDFVTQGIESVLNQTYQDFELIIVDDGSADDTKTIVSRIANEHPAKIIFLSHEHNKGAAAARNTAIRKSKAEILMFCDADDIQHPQRLETTLQTMLETGVDMVFHDCEMIDSNGESLHRRKGYPDDLSNENGVLHLLKRNHFWTSLVLIRKNQDLILDESLPNAEDFELFLRLVLKGYSFQIIRDPLTKYRIHVNNISNDGVLSNQSVRTVLSRLPLPDIYQMLKDRHGDLQASISVAAAYLWRDEVQEAIQLLEGKPFSIDGFFALAVSYYKLGEYKKSLNVFENMKDKVQNAAVLNNIGVLRYILYGKGEDAECYLMQALELQKGYIDAQRNLSNLGSGNIKMLKLTERPLRDQLVHTINYQVN</sequence>
<evidence type="ECO:0000256" key="1">
    <source>
        <dbReference type="ARBA" id="ARBA00006739"/>
    </source>
</evidence>
<name>A0ABW3SBB1_9BACL</name>
<gene>
    <name evidence="3" type="ORF">ACFQ2Z_09010</name>
</gene>
<protein>
    <submittedName>
        <fullName evidence="3">Glycosyltransferase</fullName>
        <ecNumber evidence="3">2.4.-.-</ecNumber>
    </submittedName>
</protein>
<reference evidence="4" key="1">
    <citation type="journal article" date="2019" name="Int. J. Syst. Evol. Microbiol.">
        <title>The Global Catalogue of Microorganisms (GCM) 10K type strain sequencing project: providing services to taxonomists for standard genome sequencing and annotation.</title>
        <authorList>
            <consortium name="The Broad Institute Genomics Platform"/>
            <consortium name="The Broad Institute Genome Sequencing Center for Infectious Disease"/>
            <person name="Wu L."/>
            <person name="Ma J."/>
        </authorList>
    </citation>
    <scope>NUCLEOTIDE SEQUENCE [LARGE SCALE GENOMIC DNA]</scope>
    <source>
        <strain evidence="4">CCUG 48216</strain>
    </source>
</reference>
<dbReference type="Gene3D" id="3.90.550.10">
    <property type="entry name" value="Spore Coat Polysaccharide Biosynthesis Protein SpsA, Chain A"/>
    <property type="match status" value="1"/>
</dbReference>
<dbReference type="InterPro" id="IPR001173">
    <property type="entry name" value="Glyco_trans_2-like"/>
</dbReference>
<dbReference type="PANTHER" id="PTHR22916:SF3">
    <property type="entry name" value="UDP-GLCNAC:BETAGAL BETA-1,3-N-ACETYLGLUCOSAMINYLTRANSFERASE-LIKE PROTEIN 1"/>
    <property type="match status" value="1"/>
</dbReference>
<comment type="similarity">
    <text evidence="1">Belongs to the glycosyltransferase 2 family.</text>
</comment>
<evidence type="ECO:0000313" key="3">
    <source>
        <dbReference type="EMBL" id="MFD1181495.1"/>
    </source>
</evidence>
<evidence type="ECO:0000259" key="2">
    <source>
        <dbReference type="Pfam" id="PF00535"/>
    </source>
</evidence>